<dbReference type="GO" id="GO:0006950">
    <property type="term" value="P:response to stress"/>
    <property type="evidence" value="ECO:0007669"/>
    <property type="project" value="TreeGrafter"/>
</dbReference>
<dbReference type="PROSITE" id="PS50995">
    <property type="entry name" value="HTH_MARR_2"/>
    <property type="match status" value="1"/>
</dbReference>
<dbReference type="Pfam" id="PF12802">
    <property type="entry name" value="MarR_2"/>
    <property type="match status" value="1"/>
</dbReference>
<evidence type="ECO:0000259" key="1">
    <source>
        <dbReference type="PROSITE" id="PS50995"/>
    </source>
</evidence>
<dbReference type="InterPro" id="IPR039422">
    <property type="entry name" value="MarR/SlyA-like"/>
</dbReference>
<dbReference type="GO" id="GO:0003700">
    <property type="term" value="F:DNA-binding transcription factor activity"/>
    <property type="evidence" value="ECO:0007669"/>
    <property type="project" value="InterPro"/>
</dbReference>
<dbReference type="AlphaFoldDB" id="A0A3G8JNU5"/>
<dbReference type="InterPro" id="IPR001845">
    <property type="entry name" value="HTH_ArsR_DNA-bd_dom"/>
</dbReference>
<dbReference type="OrthoDB" id="4379642at2"/>
<name>A0A3G8JNU5_9ACTN</name>
<proteinExistence type="predicted"/>
<dbReference type="Gene3D" id="1.10.10.10">
    <property type="entry name" value="Winged helix-like DNA-binding domain superfamily/Winged helix DNA-binding domain"/>
    <property type="match status" value="1"/>
</dbReference>
<dbReference type="SUPFAM" id="SSF46785">
    <property type="entry name" value="Winged helix' DNA-binding domain"/>
    <property type="match status" value="1"/>
</dbReference>
<keyword evidence="3" id="KW-1185">Reference proteome</keyword>
<dbReference type="InterPro" id="IPR011991">
    <property type="entry name" value="ArsR-like_HTH"/>
</dbReference>
<dbReference type="InterPro" id="IPR036390">
    <property type="entry name" value="WH_DNA-bd_sf"/>
</dbReference>
<dbReference type="Proteomes" id="UP000271469">
    <property type="component" value="Chromosome"/>
</dbReference>
<dbReference type="PRINTS" id="PR00598">
    <property type="entry name" value="HTHMARR"/>
</dbReference>
<accession>A0A3G8JNU5</accession>
<dbReference type="InterPro" id="IPR000835">
    <property type="entry name" value="HTH_MarR-typ"/>
</dbReference>
<gene>
    <name evidence="2" type="ORF">D7316_03379</name>
</gene>
<organism evidence="2 3">
    <name type="scientific">Gordonia insulae</name>
    <dbReference type="NCBI Taxonomy" id="2420509"/>
    <lineage>
        <taxon>Bacteria</taxon>
        <taxon>Bacillati</taxon>
        <taxon>Actinomycetota</taxon>
        <taxon>Actinomycetes</taxon>
        <taxon>Mycobacteriales</taxon>
        <taxon>Gordoniaceae</taxon>
        <taxon>Gordonia</taxon>
    </lineage>
</organism>
<reference evidence="2 3" key="1">
    <citation type="submission" date="2018-11" db="EMBL/GenBank/DDBJ databases">
        <title>Gordonia insulae sp. nov., isolated from an island soil.</title>
        <authorList>
            <person name="Kim Y.S."/>
            <person name="Kim S.B."/>
        </authorList>
    </citation>
    <scope>NUCLEOTIDE SEQUENCE [LARGE SCALE GENOMIC DNA]</scope>
    <source>
        <strain evidence="2 3">MMS17-SY073</strain>
    </source>
</reference>
<feature type="domain" description="HTH marR-type" evidence="1">
    <location>
        <begin position="9"/>
        <end position="149"/>
    </location>
</feature>
<dbReference type="SMART" id="SM00347">
    <property type="entry name" value="HTH_MARR"/>
    <property type="match status" value="1"/>
</dbReference>
<evidence type="ECO:0000313" key="3">
    <source>
        <dbReference type="Proteomes" id="UP000271469"/>
    </source>
</evidence>
<dbReference type="SMART" id="SM00418">
    <property type="entry name" value="HTH_ARSR"/>
    <property type="match status" value="1"/>
</dbReference>
<dbReference type="InterPro" id="IPR036388">
    <property type="entry name" value="WH-like_DNA-bd_sf"/>
</dbReference>
<dbReference type="PANTHER" id="PTHR33164">
    <property type="entry name" value="TRANSCRIPTIONAL REGULATOR, MARR FAMILY"/>
    <property type="match status" value="1"/>
</dbReference>
<dbReference type="RefSeq" id="WP_124709238.1">
    <property type="nucleotide sequence ID" value="NZ_CP033972.1"/>
</dbReference>
<evidence type="ECO:0000313" key="2">
    <source>
        <dbReference type="EMBL" id="AZG46774.1"/>
    </source>
</evidence>
<sequence length="160" mass="17724">MGVGPRESDRPLTPTEREVWRSFTHGGWGLLAEINAAMSAHGMSQADLRVLEALGRRSELGISELAATVHMTVSTVSRQIARLIDDGIVERVERGTDGRHRFVRITDGGRDVLDDHVRVRDALIRRLVIEQVTTDEFETLGEVFRKIGAGLAQRGIGTDR</sequence>
<protein>
    <recommendedName>
        <fullName evidence="1">HTH marR-type domain-containing protein</fullName>
    </recommendedName>
</protein>
<dbReference type="EMBL" id="CP033972">
    <property type="protein sequence ID" value="AZG46774.1"/>
    <property type="molecule type" value="Genomic_DNA"/>
</dbReference>
<dbReference type="CDD" id="cd00090">
    <property type="entry name" value="HTH_ARSR"/>
    <property type="match status" value="1"/>
</dbReference>
<dbReference type="KEGG" id="gom:D7316_03379"/>
<dbReference type="PANTHER" id="PTHR33164:SF99">
    <property type="entry name" value="MARR FAMILY REGULATORY PROTEIN"/>
    <property type="match status" value="1"/>
</dbReference>